<dbReference type="InterPro" id="IPR026906">
    <property type="entry name" value="LRR_5"/>
</dbReference>
<dbReference type="RefSeq" id="WP_125577597.1">
    <property type="nucleotide sequence ID" value="NZ_JBHSSO010000060.1"/>
</dbReference>
<dbReference type="InterPro" id="IPR032675">
    <property type="entry name" value="LRR_dom_sf"/>
</dbReference>
<feature type="compositionally biased region" description="Acidic residues" evidence="1">
    <location>
        <begin position="102"/>
        <end position="114"/>
    </location>
</feature>
<feature type="region of interest" description="Disordered" evidence="1">
    <location>
        <begin position="909"/>
        <end position="945"/>
    </location>
</feature>
<comment type="caution">
    <text evidence="2">The sequence shown here is derived from an EMBL/GenBank/DDBJ whole genome shotgun (WGS) entry which is preliminary data.</text>
</comment>
<feature type="compositionally biased region" description="Polar residues" evidence="1">
    <location>
        <begin position="133"/>
        <end position="144"/>
    </location>
</feature>
<name>A0ABW1UBQ0_9LACO</name>
<evidence type="ECO:0000313" key="3">
    <source>
        <dbReference type="Proteomes" id="UP001596258"/>
    </source>
</evidence>
<dbReference type="Proteomes" id="UP001596258">
    <property type="component" value="Unassembled WGS sequence"/>
</dbReference>
<dbReference type="EMBL" id="JBHSSO010000060">
    <property type="protein sequence ID" value="MFC6290035.1"/>
    <property type="molecule type" value="Genomic_DNA"/>
</dbReference>
<evidence type="ECO:0000313" key="2">
    <source>
        <dbReference type="EMBL" id="MFC6290035.1"/>
    </source>
</evidence>
<protein>
    <submittedName>
        <fullName evidence="2">Leucine-rich repeat protein</fullName>
    </submittedName>
</protein>
<feature type="compositionally biased region" description="Low complexity" evidence="1">
    <location>
        <begin position="814"/>
        <end position="847"/>
    </location>
</feature>
<accession>A0ABW1UBQ0</accession>
<proteinExistence type="predicted"/>
<feature type="compositionally biased region" description="Polar residues" evidence="1">
    <location>
        <begin position="53"/>
        <end position="74"/>
    </location>
</feature>
<organism evidence="2 3">
    <name type="scientific">Levilactobacillus angrenensis</name>
    <dbReference type="NCBI Taxonomy" id="2486020"/>
    <lineage>
        <taxon>Bacteria</taxon>
        <taxon>Bacillati</taxon>
        <taxon>Bacillota</taxon>
        <taxon>Bacilli</taxon>
        <taxon>Lactobacillales</taxon>
        <taxon>Lactobacillaceae</taxon>
        <taxon>Levilactobacillus</taxon>
    </lineage>
</organism>
<feature type="compositionally biased region" description="Polar residues" evidence="1">
    <location>
        <begin position="909"/>
        <end position="919"/>
    </location>
</feature>
<sequence length="973" mass="102439">MRSSQLEHKTQWGGPQRKWFYAGLTVVALGTGLVVNDPRAQADATPVVGEVAGNQSPTANGQDDPTGSEGNENGSVDDGTSLEKANENDLPDANTDTGDQPQDPDTDESDEDTDTPGSPETPEAEDEPLNDDTAASDQPQNPANENPDAGSGNQPADAPATTVQQPVADQVTTSASDFDYAQNDDGSYTVTGFSNTFNGGTTVIAIPDFYQGQVVSEIGDNAFNGQTLQDAGLTKLTQVTIGKNVHAIGADAFADNELTTVKFSGTWLYIHDGAFKNNRLADLDLSGVAQIWQAAFRGNPLTTLTLPDSVEMIGASAFADCNLTQLTLDDKLISVDTAAFAGNQIQGELTIPDSLTDIGDEAFSGNNLTGLSLGKRVKTIGTAAFANNQLAGTVVISDSVTRIGERAFSDNQLTGLTLGQGVQTIGAQAFRGNGLAGTLAIPACVQDIGDEAFDGAHLTGLTFAKDAQLNRIGVQAFENNQLTTLALPDSVTNIETGAFSQNQLTGDLKLPASLTNLGDFAFVSNYLEQLIVNDRLEKIGTGALANNQLAGDLILPATLTNIGDYAFANNRLASVTLDDQLATIGDDAFLSNQLTGTLILPDSLTNLGAEAFKFNQLTGVQIGSGLEEINDGTFENNQIWLLTLPEKIATVGESAFAHNNLVGINIERNDIILNRDAFAYNDLQGLNAVKKPWIDGENAFSHQSKFTIKSGISRDGTTVSGVRAALTQALAINGDALRELSFVYNKEKLSYNEATDTLTLPAGWPTGEEILSVVFTSGGQFTGQMGFDNLRIVVPALGATNSGKTPTAETDPLPGETTPEAPTTPGDNNTTTTTPTTTDSPATDGGSAAVTPQPSAWTPEPHATGHVANRVVNQLNWHRNADQDPTYQPRLTNSDWTWSAMTSTVSQTAKTAGTVTAESQPARHSVQSGRPLMPTSADPTLPQTNDATTPWQALGLALLAGLSWLGVGLRRRH</sequence>
<dbReference type="SUPFAM" id="SSF52058">
    <property type="entry name" value="L domain-like"/>
    <property type="match status" value="1"/>
</dbReference>
<reference evidence="3" key="1">
    <citation type="journal article" date="2019" name="Int. J. Syst. Evol. Microbiol.">
        <title>The Global Catalogue of Microorganisms (GCM) 10K type strain sequencing project: providing services to taxonomists for standard genome sequencing and annotation.</title>
        <authorList>
            <consortium name="The Broad Institute Genomics Platform"/>
            <consortium name="The Broad Institute Genome Sequencing Center for Infectious Disease"/>
            <person name="Wu L."/>
            <person name="Ma J."/>
        </authorList>
    </citation>
    <scope>NUCLEOTIDE SEQUENCE [LARGE SCALE GENOMIC DNA]</scope>
    <source>
        <strain evidence="3">CCM 8893</strain>
    </source>
</reference>
<dbReference type="PANTHER" id="PTHR45661:SF3">
    <property type="entry name" value="IG-LIKE DOMAIN-CONTAINING PROTEIN"/>
    <property type="match status" value="1"/>
</dbReference>
<dbReference type="PANTHER" id="PTHR45661">
    <property type="entry name" value="SURFACE ANTIGEN"/>
    <property type="match status" value="1"/>
</dbReference>
<evidence type="ECO:0000256" key="1">
    <source>
        <dbReference type="SAM" id="MobiDB-lite"/>
    </source>
</evidence>
<keyword evidence="3" id="KW-1185">Reference proteome</keyword>
<feature type="region of interest" description="Disordered" evidence="1">
    <location>
        <begin position="45"/>
        <end position="165"/>
    </location>
</feature>
<feature type="compositionally biased region" description="Polar residues" evidence="1">
    <location>
        <begin position="799"/>
        <end position="808"/>
    </location>
</feature>
<feature type="region of interest" description="Disordered" evidence="1">
    <location>
        <begin position="799"/>
        <end position="863"/>
    </location>
</feature>
<gene>
    <name evidence="2" type="ORF">ACFP1M_07625</name>
</gene>
<dbReference type="Gene3D" id="3.80.10.10">
    <property type="entry name" value="Ribonuclease Inhibitor"/>
    <property type="match status" value="4"/>
</dbReference>
<dbReference type="Pfam" id="PF13306">
    <property type="entry name" value="LRR_5"/>
    <property type="match status" value="3"/>
</dbReference>
<dbReference type="InterPro" id="IPR053139">
    <property type="entry name" value="Surface_bspA-like"/>
</dbReference>